<protein>
    <submittedName>
        <fullName evidence="1">Uncharacterized protein</fullName>
    </submittedName>
</protein>
<reference evidence="1" key="1">
    <citation type="submission" date="2021-01" db="EMBL/GenBank/DDBJ databases">
        <title>Adiantum capillus-veneris genome.</title>
        <authorList>
            <person name="Fang Y."/>
            <person name="Liao Q."/>
        </authorList>
    </citation>
    <scope>NUCLEOTIDE SEQUENCE</scope>
    <source>
        <strain evidence="1">H3</strain>
        <tissue evidence="1">Leaf</tissue>
    </source>
</reference>
<gene>
    <name evidence="1" type="ORF">GOP47_0010132</name>
</gene>
<keyword evidence="2" id="KW-1185">Reference proteome</keyword>
<sequence>MEEPWAWSPRWSLKRVAEGGEPWEWPLASKGNHGDLRCLPQSWSQKGAPLRAGPFSALQLAQPTDMAPTA</sequence>
<dbReference type="Proteomes" id="UP000886520">
    <property type="component" value="Chromosome 10"/>
</dbReference>
<accession>A0A9D4ZIH3</accession>
<dbReference type="EMBL" id="JABFUD020000010">
    <property type="protein sequence ID" value="KAI5074171.1"/>
    <property type="molecule type" value="Genomic_DNA"/>
</dbReference>
<organism evidence="1 2">
    <name type="scientific">Adiantum capillus-veneris</name>
    <name type="common">Maidenhair fern</name>
    <dbReference type="NCBI Taxonomy" id="13818"/>
    <lineage>
        <taxon>Eukaryota</taxon>
        <taxon>Viridiplantae</taxon>
        <taxon>Streptophyta</taxon>
        <taxon>Embryophyta</taxon>
        <taxon>Tracheophyta</taxon>
        <taxon>Polypodiopsida</taxon>
        <taxon>Polypodiidae</taxon>
        <taxon>Polypodiales</taxon>
        <taxon>Pteridineae</taxon>
        <taxon>Pteridaceae</taxon>
        <taxon>Vittarioideae</taxon>
        <taxon>Adiantum</taxon>
    </lineage>
</organism>
<name>A0A9D4ZIH3_ADICA</name>
<evidence type="ECO:0000313" key="1">
    <source>
        <dbReference type="EMBL" id="KAI5074171.1"/>
    </source>
</evidence>
<comment type="caution">
    <text evidence="1">The sequence shown here is derived from an EMBL/GenBank/DDBJ whole genome shotgun (WGS) entry which is preliminary data.</text>
</comment>
<proteinExistence type="predicted"/>
<evidence type="ECO:0000313" key="2">
    <source>
        <dbReference type="Proteomes" id="UP000886520"/>
    </source>
</evidence>
<dbReference type="AlphaFoldDB" id="A0A9D4ZIH3"/>